<accession>A0ABX8SJG8</accession>
<evidence type="ECO:0000259" key="3">
    <source>
        <dbReference type="PROSITE" id="PS51186"/>
    </source>
</evidence>
<dbReference type="PROSITE" id="PS51186">
    <property type="entry name" value="GNAT"/>
    <property type="match status" value="1"/>
</dbReference>
<evidence type="ECO:0000313" key="5">
    <source>
        <dbReference type="Proteomes" id="UP000824504"/>
    </source>
</evidence>
<organism evidence="4 5">
    <name type="scientific">Tessaracoccus palaemonis</name>
    <dbReference type="NCBI Taxonomy" id="2829499"/>
    <lineage>
        <taxon>Bacteria</taxon>
        <taxon>Bacillati</taxon>
        <taxon>Actinomycetota</taxon>
        <taxon>Actinomycetes</taxon>
        <taxon>Propionibacteriales</taxon>
        <taxon>Propionibacteriaceae</taxon>
        <taxon>Tessaracoccus</taxon>
    </lineage>
</organism>
<protein>
    <submittedName>
        <fullName evidence="4">GNAT family N-acetyltransferase</fullName>
    </submittedName>
</protein>
<reference evidence="4 5" key="1">
    <citation type="submission" date="2021-07" db="EMBL/GenBank/DDBJ databases">
        <title>complete genome sequencing of Tessaracoccus sp.J1M15.</title>
        <authorList>
            <person name="Bae J.-W."/>
            <person name="Kim D.-y."/>
        </authorList>
    </citation>
    <scope>NUCLEOTIDE SEQUENCE [LARGE SCALE GENOMIC DNA]</scope>
    <source>
        <strain evidence="4 5">J1M15</strain>
    </source>
</reference>
<dbReference type="InterPro" id="IPR050832">
    <property type="entry name" value="Bact_Acetyltransf"/>
</dbReference>
<sequence length="167" mass="18436">MPVLVRPAVPRDLPSVQAVEEAADRLLTDLLHPDHWEPAPTGAERAAEPGYLLVAEEVLSAGVVGFVHVLEVEDVAHLEQVSVTPEHGRQRIGHRLIEAAAEEARHRGHTHLTLRTFADVPFNAPFYASLGFVETEPETDFHRALVGAEHLVGLDRYGRRIQMTLAL</sequence>
<dbReference type="PANTHER" id="PTHR43877">
    <property type="entry name" value="AMINOALKYLPHOSPHONATE N-ACETYLTRANSFERASE-RELATED-RELATED"/>
    <property type="match status" value="1"/>
</dbReference>
<keyword evidence="1" id="KW-0808">Transferase</keyword>
<dbReference type="RefSeq" id="WP_219082022.1">
    <property type="nucleotide sequence ID" value="NZ_CP079216.1"/>
</dbReference>
<dbReference type="Pfam" id="PF00583">
    <property type="entry name" value="Acetyltransf_1"/>
    <property type="match status" value="1"/>
</dbReference>
<evidence type="ECO:0000256" key="2">
    <source>
        <dbReference type="ARBA" id="ARBA00023315"/>
    </source>
</evidence>
<proteinExistence type="predicted"/>
<dbReference type="InterPro" id="IPR000182">
    <property type="entry name" value="GNAT_dom"/>
</dbReference>
<dbReference type="EMBL" id="CP079216">
    <property type="protein sequence ID" value="QXT62800.1"/>
    <property type="molecule type" value="Genomic_DNA"/>
</dbReference>
<dbReference type="CDD" id="cd04301">
    <property type="entry name" value="NAT_SF"/>
    <property type="match status" value="1"/>
</dbReference>
<evidence type="ECO:0000256" key="1">
    <source>
        <dbReference type="ARBA" id="ARBA00022679"/>
    </source>
</evidence>
<gene>
    <name evidence="4" type="ORF">KDB89_13885</name>
</gene>
<dbReference type="Proteomes" id="UP000824504">
    <property type="component" value="Chromosome"/>
</dbReference>
<keyword evidence="2" id="KW-0012">Acyltransferase</keyword>
<name>A0ABX8SJG8_9ACTN</name>
<keyword evidence="5" id="KW-1185">Reference proteome</keyword>
<evidence type="ECO:0000313" key="4">
    <source>
        <dbReference type="EMBL" id="QXT62800.1"/>
    </source>
</evidence>
<feature type="domain" description="N-acetyltransferase" evidence="3">
    <location>
        <begin position="3"/>
        <end position="152"/>
    </location>
</feature>